<evidence type="ECO:0000256" key="1">
    <source>
        <dbReference type="ARBA" id="ARBA00007074"/>
    </source>
</evidence>
<evidence type="ECO:0000256" key="4">
    <source>
        <dbReference type="ARBA" id="ARBA00022807"/>
    </source>
</evidence>
<evidence type="ECO:0000259" key="6">
    <source>
        <dbReference type="PROSITE" id="PS51935"/>
    </source>
</evidence>
<gene>
    <name evidence="7" type="ORF">CFK40_14850</name>
</gene>
<dbReference type="AlphaFoldDB" id="A0A221MF44"/>
<keyword evidence="8" id="KW-1185">Reference proteome</keyword>
<evidence type="ECO:0000313" key="7">
    <source>
        <dbReference type="EMBL" id="ASN06209.1"/>
    </source>
</evidence>
<reference evidence="7 8" key="1">
    <citation type="journal article" date="2003" name="Int. J. Syst. Evol. Microbiol.">
        <title>Virgibacillus carmonensis sp. nov., Virgibacillus necropolis sp. nov. and Virgibacillus picturae sp. nov., three novel species isolated from deteriorated mural paintings, transfer of the species of the genus salibacillus to Virgibacillus, as Virgibacillus marismortui comb. nov. and Virgibacillus salexigens comb. nov., and emended description of the genus Virgibacillus.</title>
        <authorList>
            <person name="Heyrman J."/>
            <person name="Logan N.A."/>
            <person name="Busse H.J."/>
            <person name="Balcaen A."/>
            <person name="Lebbe L."/>
            <person name="Rodriguez-Diaz M."/>
            <person name="Swings J."/>
            <person name="De Vos P."/>
        </authorList>
    </citation>
    <scope>NUCLEOTIDE SEQUENCE [LARGE SCALE GENOMIC DNA]</scope>
    <source>
        <strain evidence="7 8">LMG 19488</strain>
    </source>
</reference>
<feature type="signal peptide" evidence="5">
    <location>
        <begin position="1"/>
        <end position="28"/>
    </location>
</feature>
<protein>
    <submittedName>
        <fullName evidence="7">Cell wall-binding protein</fullName>
    </submittedName>
</protein>
<dbReference type="InterPro" id="IPR036365">
    <property type="entry name" value="PGBD-like_sf"/>
</dbReference>
<dbReference type="SUPFAM" id="SSF47090">
    <property type="entry name" value="PGBD-like"/>
    <property type="match status" value="1"/>
</dbReference>
<dbReference type="GO" id="GO:0006508">
    <property type="term" value="P:proteolysis"/>
    <property type="evidence" value="ECO:0007669"/>
    <property type="project" value="UniProtKB-KW"/>
</dbReference>
<evidence type="ECO:0000256" key="2">
    <source>
        <dbReference type="ARBA" id="ARBA00022670"/>
    </source>
</evidence>
<dbReference type="InterPro" id="IPR002477">
    <property type="entry name" value="Peptidoglycan-bd-like"/>
</dbReference>
<dbReference type="RefSeq" id="WP_089533153.1">
    <property type="nucleotide sequence ID" value="NZ_CP022437.1"/>
</dbReference>
<dbReference type="InterPro" id="IPR051202">
    <property type="entry name" value="Peptidase_C40"/>
</dbReference>
<dbReference type="EMBL" id="CP022437">
    <property type="protein sequence ID" value="ASN06209.1"/>
    <property type="molecule type" value="Genomic_DNA"/>
</dbReference>
<keyword evidence="3" id="KW-0378">Hydrolase</keyword>
<dbReference type="OrthoDB" id="9813368at2"/>
<dbReference type="PROSITE" id="PS51935">
    <property type="entry name" value="NLPC_P60"/>
    <property type="match status" value="1"/>
</dbReference>
<dbReference type="Gene3D" id="3.90.1720.10">
    <property type="entry name" value="endopeptidase domain like (from Nostoc punctiforme)"/>
    <property type="match status" value="1"/>
</dbReference>
<dbReference type="Gene3D" id="1.10.101.10">
    <property type="entry name" value="PGBD-like superfamily/PGBD"/>
    <property type="match status" value="1"/>
</dbReference>
<dbReference type="InterPro" id="IPR036366">
    <property type="entry name" value="PGBDSf"/>
</dbReference>
<dbReference type="InterPro" id="IPR000064">
    <property type="entry name" value="NLP_P60_dom"/>
</dbReference>
<feature type="domain" description="NlpC/P60" evidence="6">
    <location>
        <begin position="148"/>
        <end position="270"/>
    </location>
</feature>
<dbReference type="GO" id="GO:0008234">
    <property type="term" value="F:cysteine-type peptidase activity"/>
    <property type="evidence" value="ECO:0007669"/>
    <property type="project" value="UniProtKB-KW"/>
</dbReference>
<dbReference type="PANTHER" id="PTHR47053">
    <property type="entry name" value="MUREIN DD-ENDOPEPTIDASE MEPH-RELATED"/>
    <property type="match status" value="1"/>
</dbReference>
<proteinExistence type="inferred from homology"/>
<dbReference type="Pfam" id="PF01471">
    <property type="entry name" value="PG_binding_1"/>
    <property type="match status" value="1"/>
</dbReference>
<accession>A0A221MF44</accession>
<comment type="similarity">
    <text evidence="1">Belongs to the peptidase C40 family.</text>
</comment>
<feature type="chain" id="PRO_5038773075" evidence="5">
    <location>
        <begin position="29"/>
        <end position="270"/>
    </location>
</feature>
<keyword evidence="2" id="KW-0645">Protease</keyword>
<keyword evidence="4" id="KW-0788">Thiol protease</keyword>
<evidence type="ECO:0000256" key="5">
    <source>
        <dbReference type="SAM" id="SignalP"/>
    </source>
</evidence>
<organism evidence="7 8">
    <name type="scientific">Virgibacillus necropolis</name>
    <dbReference type="NCBI Taxonomy" id="163877"/>
    <lineage>
        <taxon>Bacteria</taxon>
        <taxon>Bacillati</taxon>
        <taxon>Bacillota</taxon>
        <taxon>Bacilli</taxon>
        <taxon>Bacillales</taxon>
        <taxon>Bacillaceae</taxon>
        <taxon>Virgibacillus</taxon>
    </lineage>
</organism>
<dbReference type="InterPro" id="IPR038765">
    <property type="entry name" value="Papain-like_cys_pep_sf"/>
</dbReference>
<dbReference type="PANTHER" id="PTHR47053:SF1">
    <property type="entry name" value="MUREIN DD-ENDOPEPTIDASE MEPH-RELATED"/>
    <property type="match status" value="1"/>
</dbReference>
<dbReference type="KEGG" id="vne:CFK40_14850"/>
<evidence type="ECO:0000313" key="8">
    <source>
        <dbReference type="Proteomes" id="UP000204391"/>
    </source>
</evidence>
<keyword evidence="5" id="KW-0732">Signal</keyword>
<sequence>MLTKKYSIGKYIGTTVFVTSLTFSPVVAGSVFAQGAPDEDATASETTKEVSSPIVTDHSNLILAGNRGEAVTNVQSALNDHGYDLESDGIFGPKTDNAVRDFQQANSLLIDGIVGPETKKALSITSGTEEEQLIISEAPEQQTKSTTVSTSSDIVEIAESVVGSPYQFGGTTPAGFDSSGFINYVFEQAGIPLDRTHAGMWENNGTHVDTPSPGDVVFFENTYQEGVSHSGIYIGNNQMIHAGTEETGVEVTSLDYNYWQSRYIGAKSFQ</sequence>
<dbReference type="Proteomes" id="UP000204391">
    <property type="component" value="Chromosome"/>
</dbReference>
<dbReference type="SUPFAM" id="SSF54001">
    <property type="entry name" value="Cysteine proteinases"/>
    <property type="match status" value="1"/>
</dbReference>
<name>A0A221MF44_9BACI</name>
<evidence type="ECO:0000256" key="3">
    <source>
        <dbReference type="ARBA" id="ARBA00022801"/>
    </source>
</evidence>
<dbReference type="Pfam" id="PF00877">
    <property type="entry name" value="NLPC_P60"/>
    <property type="match status" value="1"/>
</dbReference>